<proteinExistence type="predicted"/>
<sequence length="335" mass="35688">MRLSVGGRGPRFFAVVAAGLTALIVALSLLSSFVDGWDRTDAGQIAVVRHGGWFGDRNIRAVIDPSSSLRWTGMWSVVHKYPAQQRFYTITSDAGHGDRPGVDVVETPSSDGVQMGIEGTFYFSLNLDHQVISDFDNKFGTRQFLGSDGKAHYAYDSDAGWSGFLDQIIRPVIDNDLREQIGDFRCADLVSSCALVQNNPNAQTGGSQPGANNSNIAKIQDAINQSLEADLKATLGNAFLTNVHFNLVRITLPANVQDAVNKAQAAYAQVSEAQARVAQAQADADANAARQKGYEACPACAQIDIMKAIPPNVTTFAPGAGFAVTPGAPTAKPSQ</sequence>
<reference evidence="5" key="1">
    <citation type="journal article" date="2019" name="Int. J. Syst. Evol. Microbiol.">
        <title>The Global Catalogue of Microorganisms (GCM) 10K type strain sequencing project: providing services to taxonomists for standard genome sequencing and annotation.</title>
        <authorList>
            <consortium name="The Broad Institute Genomics Platform"/>
            <consortium name="The Broad Institute Genome Sequencing Center for Infectious Disease"/>
            <person name="Wu L."/>
            <person name="Ma J."/>
        </authorList>
    </citation>
    <scope>NUCLEOTIDE SEQUENCE [LARGE SCALE GENOMIC DNA]</scope>
    <source>
        <strain evidence="5">JCM 16014</strain>
    </source>
</reference>
<evidence type="ECO:0000313" key="4">
    <source>
        <dbReference type="EMBL" id="GAA2013553.1"/>
    </source>
</evidence>
<accession>A0ABP5F4K0</accession>
<keyword evidence="5" id="KW-1185">Reference proteome</keyword>
<evidence type="ECO:0000313" key="5">
    <source>
        <dbReference type="Proteomes" id="UP001500751"/>
    </source>
</evidence>
<name>A0ABP5F4K0_9ACTN</name>
<dbReference type="Proteomes" id="UP001500751">
    <property type="component" value="Unassembled WGS sequence"/>
</dbReference>
<keyword evidence="2" id="KW-0812">Transmembrane</keyword>
<dbReference type="Pfam" id="PF01145">
    <property type="entry name" value="Band_7"/>
    <property type="match status" value="1"/>
</dbReference>
<gene>
    <name evidence="4" type="ORF">GCM10009839_05390</name>
</gene>
<dbReference type="InterPro" id="IPR001107">
    <property type="entry name" value="Band_7"/>
</dbReference>
<feature type="domain" description="Band 7" evidence="3">
    <location>
        <begin position="41"/>
        <end position="283"/>
    </location>
</feature>
<feature type="transmembrane region" description="Helical" evidence="2">
    <location>
        <begin position="12"/>
        <end position="34"/>
    </location>
</feature>
<feature type="coiled-coil region" evidence="1">
    <location>
        <begin position="256"/>
        <end position="283"/>
    </location>
</feature>
<evidence type="ECO:0000256" key="1">
    <source>
        <dbReference type="SAM" id="Coils"/>
    </source>
</evidence>
<dbReference type="RefSeq" id="WP_344663842.1">
    <property type="nucleotide sequence ID" value="NZ_BAAAQN010000002.1"/>
</dbReference>
<keyword evidence="2" id="KW-1133">Transmembrane helix</keyword>
<comment type="caution">
    <text evidence="4">The sequence shown here is derived from an EMBL/GenBank/DDBJ whole genome shotgun (WGS) entry which is preliminary data.</text>
</comment>
<dbReference type="EMBL" id="BAAAQN010000002">
    <property type="protein sequence ID" value="GAA2013553.1"/>
    <property type="molecule type" value="Genomic_DNA"/>
</dbReference>
<protein>
    <recommendedName>
        <fullName evidence="3">Band 7 domain-containing protein</fullName>
    </recommendedName>
</protein>
<keyword evidence="2" id="KW-0472">Membrane</keyword>
<organism evidence="4 5">
    <name type="scientific">Catenulispora yoronensis</name>
    <dbReference type="NCBI Taxonomy" id="450799"/>
    <lineage>
        <taxon>Bacteria</taxon>
        <taxon>Bacillati</taxon>
        <taxon>Actinomycetota</taxon>
        <taxon>Actinomycetes</taxon>
        <taxon>Catenulisporales</taxon>
        <taxon>Catenulisporaceae</taxon>
        <taxon>Catenulispora</taxon>
    </lineage>
</organism>
<evidence type="ECO:0000256" key="2">
    <source>
        <dbReference type="SAM" id="Phobius"/>
    </source>
</evidence>
<evidence type="ECO:0000259" key="3">
    <source>
        <dbReference type="Pfam" id="PF01145"/>
    </source>
</evidence>
<keyword evidence="1" id="KW-0175">Coiled coil</keyword>